<protein>
    <submittedName>
        <fullName evidence="2">Uncharacterized protein</fullName>
    </submittedName>
</protein>
<proteinExistence type="predicted"/>
<feature type="compositionally biased region" description="Polar residues" evidence="1">
    <location>
        <begin position="1"/>
        <end position="17"/>
    </location>
</feature>
<feature type="region of interest" description="Disordered" evidence="1">
    <location>
        <begin position="1"/>
        <end position="33"/>
    </location>
</feature>
<organism evidence="2 3">
    <name type="scientific">Dorcoceras hygrometricum</name>
    <dbReference type="NCBI Taxonomy" id="472368"/>
    <lineage>
        <taxon>Eukaryota</taxon>
        <taxon>Viridiplantae</taxon>
        <taxon>Streptophyta</taxon>
        <taxon>Embryophyta</taxon>
        <taxon>Tracheophyta</taxon>
        <taxon>Spermatophyta</taxon>
        <taxon>Magnoliopsida</taxon>
        <taxon>eudicotyledons</taxon>
        <taxon>Gunneridae</taxon>
        <taxon>Pentapetalae</taxon>
        <taxon>asterids</taxon>
        <taxon>lamiids</taxon>
        <taxon>Lamiales</taxon>
        <taxon>Gesneriaceae</taxon>
        <taxon>Didymocarpoideae</taxon>
        <taxon>Trichosporeae</taxon>
        <taxon>Loxocarpinae</taxon>
        <taxon>Dorcoceras</taxon>
    </lineage>
</organism>
<dbReference type="OrthoDB" id="1752359at2759"/>
<accession>A0A2Z7D389</accession>
<keyword evidence="3" id="KW-1185">Reference proteome</keyword>
<reference evidence="2 3" key="1">
    <citation type="journal article" date="2015" name="Proc. Natl. Acad. Sci. U.S.A.">
        <title>The resurrection genome of Boea hygrometrica: A blueprint for survival of dehydration.</title>
        <authorList>
            <person name="Xiao L."/>
            <person name="Yang G."/>
            <person name="Zhang L."/>
            <person name="Yang X."/>
            <person name="Zhao S."/>
            <person name="Ji Z."/>
            <person name="Zhou Q."/>
            <person name="Hu M."/>
            <person name="Wang Y."/>
            <person name="Chen M."/>
            <person name="Xu Y."/>
            <person name="Jin H."/>
            <person name="Xiao X."/>
            <person name="Hu G."/>
            <person name="Bao F."/>
            <person name="Hu Y."/>
            <person name="Wan P."/>
            <person name="Li L."/>
            <person name="Deng X."/>
            <person name="Kuang T."/>
            <person name="Xiang C."/>
            <person name="Zhu J.K."/>
            <person name="Oliver M.J."/>
            <person name="He Y."/>
        </authorList>
    </citation>
    <scope>NUCLEOTIDE SEQUENCE [LARGE SCALE GENOMIC DNA]</scope>
    <source>
        <strain evidence="3">cv. XS01</strain>
    </source>
</reference>
<evidence type="ECO:0000256" key="1">
    <source>
        <dbReference type="SAM" id="MobiDB-lite"/>
    </source>
</evidence>
<evidence type="ECO:0000313" key="2">
    <source>
        <dbReference type="EMBL" id="KZV54013.1"/>
    </source>
</evidence>
<dbReference type="EMBL" id="KQ989681">
    <property type="protein sequence ID" value="KZV54013.1"/>
    <property type="molecule type" value="Genomic_DNA"/>
</dbReference>
<dbReference type="AlphaFoldDB" id="A0A2Z7D389"/>
<evidence type="ECO:0000313" key="3">
    <source>
        <dbReference type="Proteomes" id="UP000250235"/>
    </source>
</evidence>
<sequence length="104" mass="11762">MSFPSDSLVSSTASSIEGASPRPEAREPWLPEPEELPITPWYEEKSSNLKISDIAIIKKKGGTMGKFEVVLPHPDERAHRPPPSFHTFYVNQIEMCLRFPIPRC</sequence>
<gene>
    <name evidence="2" type="ORF">F511_40648</name>
</gene>
<name>A0A2Z7D389_9LAMI</name>
<dbReference type="Proteomes" id="UP000250235">
    <property type="component" value="Unassembled WGS sequence"/>
</dbReference>